<reference evidence="1" key="1">
    <citation type="submission" date="2021-08" db="EMBL/GenBank/DDBJ databases">
        <title>The first chromosome-level gecko genome reveals the dynamic sex chromosomes of Neotropical dwarf geckos (Sphaerodactylidae: Sphaerodactylus).</title>
        <authorList>
            <person name="Pinto B.J."/>
            <person name="Keating S.E."/>
            <person name="Gamble T."/>
        </authorList>
    </citation>
    <scope>NUCLEOTIDE SEQUENCE</scope>
    <source>
        <strain evidence="1">TG3544</strain>
    </source>
</reference>
<evidence type="ECO:0000313" key="2">
    <source>
        <dbReference type="Proteomes" id="UP000827872"/>
    </source>
</evidence>
<accession>A0ACB8F118</accession>
<sequence length="101" mass="11570">MSPTWGPCPPHPLRTFCPSLAAEAVVLLIFTPYIYTPSNLKLSMMKQHHLYQKQSFITQASALLWLEAAEQNGDFSFQCLKFSKRLWGGFSYEDCIKNCFC</sequence>
<evidence type="ECO:0000313" key="1">
    <source>
        <dbReference type="EMBL" id="KAH7998807.1"/>
    </source>
</evidence>
<organism evidence="1 2">
    <name type="scientific">Sphaerodactylus townsendi</name>
    <dbReference type="NCBI Taxonomy" id="933632"/>
    <lineage>
        <taxon>Eukaryota</taxon>
        <taxon>Metazoa</taxon>
        <taxon>Chordata</taxon>
        <taxon>Craniata</taxon>
        <taxon>Vertebrata</taxon>
        <taxon>Euteleostomi</taxon>
        <taxon>Lepidosauria</taxon>
        <taxon>Squamata</taxon>
        <taxon>Bifurcata</taxon>
        <taxon>Gekkota</taxon>
        <taxon>Sphaerodactylidae</taxon>
        <taxon>Sphaerodactylus</taxon>
    </lineage>
</organism>
<keyword evidence="2" id="KW-1185">Reference proteome</keyword>
<dbReference type="EMBL" id="CM037618">
    <property type="protein sequence ID" value="KAH7998807.1"/>
    <property type="molecule type" value="Genomic_DNA"/>
</dbReference>
<protein>
    <submittedName>
        <fullName evidence="1">Uncharacterized protein</fullName>
    </submittedName>
</protein>
<proteinExistence type="predicted"/>
<gene>
    <name evidence="1" type="ORF">K3G42_000873</name>
</gene>
<name>A0ACB8F118_9SAUR</name>
<dbReference type="Proteomes" id="UP000827872">
    <property type="component" value="Linkage Group LG05"/>
</dbReference>
<comment type="caution">
    <text evidence="1">The sequence shown here is derived from an EMBL/GenBank/DDBJ whole genome shotgun (WGS) entry which is preliminary data.</text>
</comment>